<dbReference type="AlphaFoldDB" id="A0A1M5XV83"/>
<accession>A0A1M5XV83</accession>
<gene>
    <name evidence="1" type="ORF">SAMN02745941_01663</name>
</gene>
<evidence type="ECO:0000313" key="2">
    <source>
        <dbReference type="Proteomes" id="UP000184241"/>
    </source>
</evidence>
<reference evidence="1 2" key="1">
    <citation type="submission" date="2016-11" db="EMBL/GenBank/DDBJ databases">
        <authorList>
            <person name="Jaros S."/>
            <person name="Januszkiewicz K."/>
            <person name="Wedrychowicz H."/>
        </authorList>
    </citation>
    <scope>NUCLEOTIDE SEQUENCE [LARGE SCALE GENOMIC DNA]</scope>
    <source>
        <strain evidence="1 2">DSM 6191</strain>
    </source>
</reference>
<dbReference type="Proteomes" id="UP000184241">
    <property type="component" value="Unassembled WGS sequence"/>
</dbReference>
<organism evidence="1 2">
    <name type="scientific">Clostridium intestinale DSM 6191</name>
    <dbReference type="NCBI Taxonomy" id="1121320"/>
    <lineage>
        <taxon>Bacteria</taxon>
        <taxon>Bacillati</taxon>
        <taxon>Bacillota</taxon>
        <taxon>Clostridia</taxon>
        <taxon>Eubacteriales</taxon>
        <taxon>Clostridiaceae</taxon>
        <taxon>Clostridium</taxon>
    </lineage>
</organism>
<protein>
    <submittedName>
        <fullName evidence="1">Uncharacterized protein</fullName>
    </submittedName>
</protein>
<proteinExistence type="predicted"/>
<evidence type="ECO:0000313" key="1">
    <source>
        <dbReference type="EMBL" id="SHI03710.1"/>
    </source>
</evidence>
<dbReference type="EMBL" id="FQXU01000005">
    <property type="protein sequence ID" value="SHI03710.1"/>
    <property type="molecule type" value="Genomic_DNA"/>
</dbReference>
<sequence length="80" mass="9479">MFSFKKEDVWIGYSLKDLSKVIRVLLDNNIEYTNNKVSTLRNDENTNLRRYDETQYTITVSKRNAKEAKYLINNVLSKDV</sequence>
<name>A0A1M5XV83_9CLOT</name>
<dbReference type="RefSeq" id="WP_073018525.1">
    <property type="nucleotide sequence ID" value="NZ_FQXU01000005.1"/>
</dbReference>